<dbReference type="InterPro" id="IPR000836">
    <property type="entry name" value="PRTase_dom"/>
</dbReference>
<proteinExistence type="predicted"/>
<keyword evidence="1" id="KW-0808">Transferase</keyword>
<evidence type="ECO:0000256" key="1">
    <source>
        <dbReference type="ARBA" id="ARBA00022679"/>
    </source>
</evidence>
<dbReference type="Gene3D" id="3.40.50.2020">
    <property type="match status" value="1"/>
</dbReference>
<organism evidence="3">
    <name type="scientific">marine sediment metagenome</name>
    <dbReference type="NCBI Taxonomy" id="412755"/>
    <lineage>
        <taxon>unclassified sequences</taxon>
        <taxon>metagenomes</taxon>
        <taxon>ecological metagenomes</taxon>
    </lineage>
</organism>
<keyword evidence="2" id="KW-0315">Glutamine amidotransferase</keyword>
<comment type="caution">
    <text evidence="3">The sequence shown here is derived from an EMBL/GenBank/DDBJ whole genome shotgun (WGS) entry which is preliminary data.</text>
</comment>
<name>X0VLJ0_9ZZZZ</name>
<dbReference type="CDD" id="cd06223">
    <property type="entry name" value="PRTases_typeI"/>
    <property type="match status" value="1"/>
</dbReference>
<dbReference type="EMBL" id="BARS01039465">
    <property type="protein sequence ID" value="GAG19199.1"/>
    <property type="molecule type" value="Genomic_DNA"/>
</dbReference>
<reference evidence="3" key="1">
    <citation type="journal article" date="2014" name="Front. Microbiol.">
        <title>High frequency of phylogenetically diverse reductive dehalogenase-homologous genes in deep subseafloor sedimentary metagenomes.</title>
        <authorList>
            <person name="Kawai M."/>
            <person name="Futagami T."/>
            <person name="Toyoda A."/>
            <person name="Takaki Y."/>
            <person name="Nishi S."/>
            <person name="Hori S."/>
            <person name="Arai W."/>
            <person name="Tsubouchi T."/>
            <person name="Morono Y."/>
            <person name="Uchiyama I."/>
            <person name="Ito T."/>
            <person name="Fujiyama A."/>
            <person name="Inagaki F."/>
            <person name="Takami H."/>
        </authorList>
    </citation>
    <scope>NUCLEOTIDE SEQUENCE</scope>
    <source>
        <strain evidence="3">Expedition CK06-06</strain>
    </source>
</reference>
<gene>
    <name evidence="3" type="ORF">S01H1_60253</name>
</gene>
<accession>X0VLJ0</accession>
<evidence type="ECO:0000313" key="3">
    <source>
        <dbReference type="EMBL" id="GAG19199.1"/>
    </source>
</evidence>
<dbReference type="InterPro" id="IPR029057">
    <property type="entry name" value="PRTase-like"/>
</dbReference>
<protein>
    <recommendedName>
        <fullName evidence="4">Phosphoribosyltransferase domain-containing protein</fullName>
    </recommendedName>
</protein>
<dbReference type="SUPFAM" id="SSF53271">
    <property type="entry name" value="PRTase-like"/>
    <property type="match status" value="1"/>
</dbReference>
<feature type="non-terminal residue" evidence="3">
    <location>
        <position position="1"/>
    </location>
</feature>
<dbReference type="GO" id="GO:0016740">
    <property type="term" value="F:transferase activity"/>
    <property type="evidence" value="ECO:0007669"/>
    <property type="project" value="UniProtKB-KW"/>
</dbReference>
<dbReference type="PANTHER" id="PTHR11907">
    <property type="entry name" value="AMIDOPHOSPHORIBOSYLTRANSFERASE"/>
    <property type="match status" value="1"/>
</dbReference>
<sequence>ADIVIPVPDSGITTAIGFAREANIPLEIGLFKNSYVGRTFIDPGADDRGSRVKIKLNPIKNALNGKKVAVVDDSIVRGTTSKRIIKMIRDAGAEEVHMYISSPPITHPCFFGIDTSVKKTLIASAQTIESIRRFLEVDTLAYITIEGLSKAVGKPLDTLCYACFNGDYPVPVIEDSEDGKLLIEEYKVLER</sequence>
<dbReference type="AlphaFoldDB" id="X0VLJ0"/>
<evidence type="ECO:0000256" key="2">
    <source>
        <dbReference type="ARBA" id="ARBA00022962"/>
    </source>
</evidence>
<evidence type="ECO:0008006" key="4">
    <source>
        <dbReference type="Google" id="ProtNLM"/>
    </source>
</evidence>